<gene>
    <name evidence="1" type="ORF">LDG_7571</name>
</gene>
<reference evidence="1 2" key="1">
    <citation type="journal article" date="2011" name="BMC Genomics">
        <title>Insight into cross-talk between intra-amoebal pathogens.</title>
        <authorList>
            <person name="Gimenez G."/>
            <person name="Bertelli C."/>
            <person name="Moliner C."/>
            <person name="Robert C."/>
            <person name="Raoult D."/>
            <person name="Fournier P.E."/>
            <person name="Greub G."/>
        </authorList>
    </citation>
    <scope>NUCLEOTIDE SEQUENCE [LARGE SCALE GENOMIC DNA]</scope>
    <source>
        <strain evidence="1 2">LLAP12</strain>
    </source>
</reference>
<proteinExistence type="predicted"/>
<organism evidence="1 2">
    <name type="scientific">Legionella drancourtii LLAP12</name>
    <dbReference type="NCBI Taxonomy" id="658187"/>
    <lineage>
        <taxon>Bacteria</taxon>
        <taxon>Pseudomonadati</taxon>
        <taxon>Pseudomonadota</taxon>
        <taxon>Gammaproteobacteria</taxon>
        <taxon>Legionellales</taxon>
        <taxon>Legionellaceae</taxon>
        <taxon>Legionella</taxon>
    </lineage>
</organism>
<dbReference type="OrthoDB" id="1550970at1236"/>
<evidence type="ECO:0000313" key="1">
    <source>
        <dbReference type="EMBL" id="EHL30469.1"/>
    </source>
</evidence>
<keyword evidence="2" id="KW-1185">Reference proteome</keyword>
<name>G9EQM3_9GAMM</name>
<dbReference type="Proteomes" id="UP000002770">
    <property type="component" value="Unassembled WGS sequence"/>
</dbReference>
<dbReference type="AlphaFoldDB" id="G9EQM3"/>
<protein>
    <submittedName>
        <fullName evidence="1">Uncharacterized protein</fullName>
    </submittedName>
</protein>
<accession>G9EQM3</accession>
<evidence type="ECO:0000313" key="2">
    <source>
        <dbReference type="Proteomes" id="UP000002770"/>
    </source>
</evidence>
<dbReference type="RefSeq" id="WP_006871478.1">
    <property type="nucleotide sequence ID" value="NZ_JH413830.1"/>
</dbReference>
<dbReference type="eggNOG" id="ENOG5031F6M">
    <property type="taxonomic scope" value="Bacteria"/>
</dbReference>
<dbReference type="HOGENOM" id="CLU_623739_0_0_6"/>
<dbReference type="InParanoid" id="G9EQM3"/>
<sequence length="439" mass="49336">MYARTESFTEQVLRDHRWPEQANSWPQSRRLEDYVRLLLAPWTFKSLSETSKLPDIMALLSLAWMADKPTPILDPVDFLQRINPENKPIVVDIGMGDAFALREMKEKAGFVTIGLGLHEINPDNAHFIDLLAYSPVPNGPVAQRIFNYLRGKVALVCEAFGASTYAAGETNPIEALIFEGLLLAPGGVAKLIVSSIPKEEEEQSPLGFASQRQQLVNFFKDQLGLELLISRTYIKSLVMPGSYCVDFHVEIKRNPEAVVSDKSLEELFTLAKKHIGQCKVIPKSTDVGEFGGFGIRGRTYTREGETIQWKGQDYAQGVQAKSFAFVGEGNTCPSFTLHFNSNELMGDFATRFAEYYLNNKAQSEWSMKVNEQNNHVVLTYKDMQHNRIHAKAQAKNELNQVFPGLWSEFSAHRLFQPQAKEFVKNSAVCNVSTTLNCNS</sequence>
<dbReference type="EMBL" id="JH413830">
    <property type="protein sequence ID" value="EHL30469.1"/>
    <property type="molecule type" value="Genomic_DNA"/>
</dbReference>